<proteinExistence type="predicted"/>
<dbReference type="Proteomes" id="UP000005324">
    <property type="component" value="Unassembled WGS sequence"/>
</dbReference>
<accession>D5RUG5</accession>
<dbReference type="RefSeq" id="WP_007006116.1">
    <property type="nucleotide sequence ID" value="NZ_GG770923.1"/>
</dbReference>
<dbReference type="HOGENOM" id="CLU_1681730_0_0_5"/>
<sequence>MLRDDDRARVTAMLEVLEDSADVLRGVASSDASDPATDLFAEAAVIESVARRLRDISSRVAALNSPDIDWRAGGGLLWRAERFDDEGRHPVGYDADVLGHETGTLTAHASADREGAWRGKLVFEISTAGSTDSDAESWTLFECGPYNLGRVFTDLEA</sequence>
<comment type="caution">
    <text evidence="1">The sequence shown here is derived from an EMBL/GenBank/DDBJ whole genome shotgun (WGS) entry which is preliminary data.</text>
</comment>
<evidence type="ECO:0000313" key="2">
    <source>
        <dbReference type="Proteomes" id="UP000005324"/>
    </source>
</evidence>
<protein>
    <submittedName>
        <fullName evidence="1">Uncharacterized protein</fullName>
    </submittedName>
</protein>
<gene>
    <name evidence="1" type="ORF">HMPREF0731_4727</name>
</gene>
<reference evidence="1 2" key="1">
    <citation type="submission" date="2010-04" db="EMBL/GenBank/DDBJ databases">
        <authorList>
            <person name="Qin X."/>
            <person name="Bachman B."/>
            <person name="Battles P."/>
            <person name="Bell A."/>
            <person name="Bess C."/>
            <person name="Bickham C."/>
            <person name="Chaboub L."/>
            <person name="Chen D."/>
            <person name="Coyle M."/>
            <person name="Deiros D.R."/>
            <person name="Dinh H."/>
            <person name="Forbes L."/>
            <person name="Fowler G."/>
            <person name="Francisco L."/>
            <person name="Fu Q."/>
            <person name="Gubbala S."/>
            <person name="Hale W."/>
            <person name="Han Y."/>
            <person name="Hemphill L."/>
            <person name="Highlander S.K."/>
            <person name="Hirani K."/>
            <person name="Hogues M."/>
            <person name="Jackson L."/>
            <person name="Jakkamsetti A."/>
            <person name="Javaid M."/>
            <person name="Jiang H."/>
            <person name="Korchina V."/>
            <person name="Kovar C."/>
            <person name="Lara F."/>
            <person name="Lee S."/>
            <person name="Mata R."/>
            <person name="Mathew T."/>
            <person name="Moen C."/>
            <person name="Morales K."/>
            <person name="Munidasa M."/>
            <person name="Nazareth L."/>
            <person name="Ngo R."/>
            <person name="Nguyen L."/>
            <person name="Okwuonu G."/>
            <person name="Ongeri F."/>
            <person name="Patil S."/>
            <person name="Petrosino J."/>
            <person name="Pham C."/>
            <person name="Pham P."/>
            <person name="Pu L.-L."/>
            <person name="Puazo M."/>
            <person name="Raj R."/>
            <person name="Reid J."/>
            <person name="Rouhana J."/>
            <person name="Saada N."/>
            <person name="Shang Y."/>
            <person name="Simmons D."/>
            <person name="Thornton R."/>
            <person name="Warren J."/>
            <person name="Weissenberger G."/>
            <person name="Zhang J."/>
            <person name="Zhang L."/>
            <person name="Zhou C."/>
            <person name="Zhu D."/>
            <person name="Muzny D."/>
            <person name="Worley K."/>
            <person name="Gibbs R."/>
        </authorList>
    </citation>
    <scope>NUCLEOTIDE SEQUENCE [LARGE SCALE GENOMIC DNA]</scope>
    <source>
        <strain evidence="1 2">ATCC 49957</strain>
    </source>
</reference>
<organism evidence="1 2">
    <name type="scientific">Pseudoroseomonas cervicalis ATCC 49957</name>
    <dbReference type="NCBI Taxonomy" id="525371"/>
    <lineage>
        <taxon>Bacteria</taxon>
        <taxon>Pseudomonadati</taxon>
        <taxon>Pseudomonadota</taxon>
        <taxon>Alphaproteobacteria</taxon>
        <taxon>Acetobacterales</taxon>
        <taxon>Roseomonadaceae</taxon>
        <taxon>Roseomonas</taxon>
    </lineage>
</organism>
<dbReference type="AlphaFoldDB" id="D5RUG5"/>
<dbReference type="EMBL" id="ADVL01000988">
    <property type="protein sequence ID" value="EFH09056.1"/>
    <property type="molecule type" value="Genomic_DNA"/>
</dbReference>
<feature type="non-terminal residue" evidence="1">
    <location>
        <position position="157"/>
    </location>
</feature>
<evidence type="ECO:0000313" key="1">
    <source>
        <dbReference type="EMBL" id="EFH09056.1"/>
    </source>
</evidence>
<keyword evidence="2" id="KW-1185">Reference proteome</keyword>
<name>D5RUG5_9PROT</name>